<dbReference type="OrthoDB" id="2367075at2759"/>
<keyword evidence="3" id="KW-1185">Reference proteome</keyword>
<feature type="domain" description="BTB" evidence="1">
    <location>
        <begin position="33"/>
        <end position="102"/>
    </location>
</feature>
<accession>A0A286UVX5</accession>
<dbReference type="InterPro" id="IPR000210">
    <property type="entry name" value="BTB/POZ_dom"/>
</dbReference>
<evidence type="ECO:0000259" key="1">
    <source>
        <dbReference type="Pfam" id="PF00651"/>
    </source>
</evidence>
<dbReference type="Proteomes" id="UP000217199">
    <property type="component" value="Unassembled WGS sequence"/>
</dbReference>
<dbReference type="Gene3D" id="3.30.710.10">
    <property type="entry name" value="Potassium Channel Kv1.1, Chain A"/>
    <property type="match status" value="1"/>
</dbReference>
<dbReference type="STRING" id="2282107.A0A286UVX5"/>
<sequence length="252" mass="29854">MTPKVSTEFSLRHQSTVVEYPNKRSKDYYYDLVTFKVQDTLFRVPRQAFEKDSIVFRDMFLLPQRSGEQEGEDDENPILLPFVTVQDFEYLLEILYPRKAPFLLFDITPFLIPIEGWIAILRLSTMWEFTNARRLAIRKLKSIDACKKIQLSREYDIEEWVLPALAELARRDQLLTVEEGNILGMETVIKLGHVRESIKHEYSNRLRLRPRKIQTAETLVAKEFGLARNVRIKVCYRKMTLPWLESYDPDFE</sequence>
<evidence type="ECO:0000313" key="3">
    <source>
        <dbReference type="Proteomes" id="UP000217199"/>
    </source>
</evidence>
<dbReference type="SUPFAM" id="SSF54695">
    <property type="entry name" value="POZ domain"/>
    <property type="match status" value="1"/>
</dbReference>
<proteinExistence type="predicted"/>
<organism evidence="2 3">
    <name type="scientific">Pyrrhoderma noxium</name>
    <dbReference type="NCBI Taxonomy" id="2282107"/>
    <lineage>
        <taxon>Eukaryota</taxon>
        <taxon>Fungi</taxon>
        <taxon>Dikarya</taxon>
        <taxon>Basidiomycota</taxon>
        <taxon>Agaricomycotina</taxon>
        <taxon>Agaricomycetes</taxon>
        <taxon>Hymenochaetales</taxon>
        <taxon>Hymenochaetaceae</taxon>
        <taxon>Pyrrhoderma</taxon>
    </lineage>
</organism>
<dbReference type="Pfam" id="PF00651">
    <property type="entry name" value="BTB"/>
    <property type="match status" value="1"/>
</dbReference>
<dbReference type="InterPro" id="IPR011333">
    <property type="entry name" value="SKP1/BTB/POZ_sf"/>
</dbReference>
<reference evidence="2 3" key="1">
    <citation type="journal article" date="2017" name="Mol. Ecol.">
        <title>Comparative and population genomic landscape of Phellinus noxius: A hypervariable fungus causing root rot in trees.</title>
        <authorList>
            <person name="Chung C.L."/>
            <person name="Lee T.J."/>
            <person name="Akiba M."/>
            <person name="Lee H.H."/>
            <person name="Kuo T.H."/>
            <person name="Liu D."/>
            <person name="Ke H.M."/>
            <person name="Yokoi T."/>
            <person name="Roa M.B."/>
            <person name="Lu M.J."/>
            <person name="Chang Y.Y."/>
            <person name="Ann P.J."/>
            <person name="Tsai J.N."/>
            <person name="Chen C.Y."/>
            <person name="Tzean S.S."/>
            <person name="Ota Y."/>
            <person name="Hattori T."/>
            <person name="Sahashi N."/>
            <person name="Liou R.F."/>
            <person name="Kikuchi T."/>
            <person name="Tsai I.J."/>
        </authorList>
    </citation>
    <scope>NUCLEOTIDE SEQUENCE [LARGE SCALE GENOMIC DNA]</scope>
    <source>
        <strain evidence="2 3">FFPRI411160</strain>
    </source>
</reference>
<dbReference type="InParanoid" id="A0A286UVX5"/>
<comment type="caution">
    <text evidence="2">The sequence shown here is derived from an EMBL/GenBank/DDBJ whole genome shotgun (WGS) entry which is preliminary data.</text>
</comment>
<name>A0A286UVX5_9AGAM</name>
<dbReference type="EMBL" id="NBII01000001">
    <property type="protein sequence ID" value="PAV23759.1"/>
    <property type="molecule type" value="Genomic_DNA"/>
</dbReference>
<protein>
    <recommendedName>
        <fullName evidence="1">BTB domain-containing protein</fullName>
    </recommendedName>
</protein>
<gene>
    <name evidence="2" type="ORF">PNOK_0082700</name>
</gene>
<dbReference type="AlphaFoldDB" id="A0A286UVX5"/>
<evidence type="ECO:0000313" key="2">
    <source>
        <dbReference type="EMBL" id="PAV23759.1"/>
    </source>
</evidence>